<dbReference type="Gene3D" id="2.130.10.10">
    <property type="entry name" value="YVTN repeat-like/Quinoprotein amine dehydrogenase"/>
    <property type="match status" value="2"/>
</dbReference>
<dbReference type="InterPro" id="IPR013783">
    <property type="entry name" value="Ig-like_fold"/>
</dbReference>
<dbReference type="Gene3D" id="3.20.20.450">
    <property type="entry name" value="EAL domain"/>
    <property type="match status" value="1"/>
</dbReference>
<dbReference type="InterPro" id="IPR000160">
    <property type="entry name" value="GGDEF_dom"/>
</dbReference>
<dbReference type="InterPro" id="IPR011047">
    <property type="entry name" value="Quinoprotein_ADH-like_sf"/>
</dbReference>
<gene>
    <name evidence="4" type="ORF">FN961_06085</name>
</gene>
<dbReference type="InterPro" id="IPR029787">
    <property type="entry name" value="Nucleotide_cyclase"/>
</dbReference>
<protein>
    <submittedName>
        <fullName evidence="4">EAL domain-containing protein</fullName>
    </submittedName>
</protein>
<dbReference type="SMART" id="SM00052">
    <property type="entry name" value="EAL"/>
    <property type="match status" value="1"/>
</dbReference>
<proteinExistence type="predicted"/>
<dbReference type="InterPro" id="IPR043128">
    <property type="entry name" value="Rev_trsase/Diguanyl_cyclase"/>
</dbReference>
<dbReference type="Gene3D" id="3.30.450.20">
    <property type="entry name" value="PAS domain"/>
    <property type="match status" value="1"/>
</dbReference>
<dbReference type="NCBIfam" id="TIGR00254">
    <property type="entry name" value="GGDEF"/>
    <property type="match status" value="1"/>
</dbReference>
<dbReference type="PANTHER" id="PTHR44757">
    <property type="entry name" value="DIGUANYLATE CYCLASE DGCP"/>
    <property type="match status" value="1"/>
</dbReference>
<dbReference type="InterPro" id="IPR011110">
    <property type="entry name" value="Reg_prop"/>
</dbReference>
<dbReference type="RefSeq" id="WP_143563667.1">
    <property type="nucleotide sequence ID" value="NZ_BMPL01000004.1"/>
</dbReference>
<feature type="domain" description="PAC" evidence="1">
    <location>
        <begin position="879"/>
        <end position="932"/>
    </location>
</feature>
<evidence type="ECO:0000313" key="5">
    <source>
        <dbReference type="Proteomes" id="UP000318126"/>
    </source>
</evidence>
<dbReference type="SMART" id="SM00267">
    <property type="entry name" value="GGDEF"/>
    <property type="match status" value="1"/>
</dbReference>
<dbReference type="Pfam" id="PF00990">
    <property type="entry name" value="GGDEF"/>
    <property type="match status" value="1"/>
</dbReference>
<dbReference type="Pfam" id="PF07494">
    <property type="entry name" value="Reg_prop"/>
    <property type="match status" value="1"/>
</dbReference>
<dbReference type="PANTHER" id="PTHR44757:SF2">
    <property type="entry name" value="BIOFILM ARCHITECTURE MAINTENANCE PROTEIN MBAA"/>
    <property type="match status" value="1"/>
</dbReference>
<dbReference type="SUPFAM" id="SSF141868">
    <property type="entry name" value="EAL domain-like"/>
    <property type="match status" value="1"/>
</dbReference>
<dbReference type="Gene3D" id="3.30.70.270">
    <property type="match status" value="1"/>
</dbReference>
<dbReference type="CDD" id="cd01948">
    <property type="entry name" value="EAL"/>
    <property type="match status" value="1"/>
</dbReference>
<evidence type="ECO:0000259" key="2">
    <source>
        <dbReference type="PROSITE" id="PS50883"/>
    </source>
</evidence>
<evidence type="ECO:0000259" key="1">
    <source>
        <dbReference type="PROSITE" id="PS50113"/>
    </source>
</evidence>
<dbReference type="Pfam" id="PF07495">
    <property type="entry name" value="Y_Y_Y"/>
    <property type="match status" value="1"/>
</dbReference>
<dbReference type="Proteomes" id="UP000318126">
    <property type="component" value="Unassembled WGS sequence"/>
</dbReference>
<reference evidence="5" key="1">
    <citation type="submission" date="2019-07" db="EMBL/GenBank/DDBJ databases">
        <title>Shewanella sp. YLB-08 draft genomic sequence.</title>
        <authorList>
            <person name="Yu L."/>
        </authorList>
    </citation>
    <scope>NUCLEOTIDE SEQUENCE [LARGE SCALE GENOMIC DNA]</scope>
    <source>
        <strain evidence="5">JCM 20706</strain>
    </source>
</reference>
<dbReference type="SUPFAM" id="SSF63829">
    <property type="entry name" value="Calcium-dependent phosphotriesterase"/>
    <property type="match status" value="1"/>
</dbReference>
<dbReference type="InterPro" id="IPR035965">
    <property type="entry name" value="PAS-like_dom_sf"/>
</dbReference>
<dbReference type="EMBL" id="VKGK01000005">
    <property type="protein sequence ID" value="TRY15237.1"/>
    <property type="molecule type" value="Genomic_DNA"/>
</dbReference>
<evidence type="ECO:0000313" key="4">
    <source>
        <dbReference type="EMBL" id="TRY15237.1"/>
    </source>
</evidence>
<sequence>MVDRKIKLKIINDLVCLCFVFFMLVSFYTEAYVYERMFEKLEDSPNQILNVTETEDGYIWIACSEGVIRFDGSESKLYNNVSKTETNLPIVKALLPSKDGRIWISSQYGLSLFDPKTEEFQYIQYPHDVTTTKFSIEQISYLDENTLILRSRKNGIYYYNVNSDNINKVSWFDNNNSRELWLQDVIVSENKIYHITKSTGLTVTTLDSTDDISSVVNVENITLDDDRFIKTYVNNQGVWLAGEKYLYLYSPSLELVGRFKYPKSKLNGSEQYIVTDILEFEPNGFMLSTFYSGILSFNNNKFDQDVSDENNVTTLSSDQKLRLFKDSYNSIWSAGFDSSLDRYIPEEQVVTKIVPTGSGLDKTSTVTNAIIFKDNNFLFGTPNGIAFNIEPDTVDENQREVNNFTVTSFLKIKSEYFAGTFDGLWRLDDKGRIEQQLIFSDEDESYVYSLYLDEKNHLWIGTDNGLFKSTHPYDTKGNVSFELIEKTFRTKIYSIVNINNDEVIVNTSSSDILIVDSETSEVRKVKGTSEYIEKSFVSIFVDERLWVSTDKGITSINLVSGEVNNFVPPANFGGKIIYSMIQAPFNNELFFLGTNRGLLFFDTNTTQFKKVFTNSALNKIEFTVNSGYVHENNIYMGTESGVVRIVPDRVTVLSTPPKVNILELDTLYEQMEVTFIELNELESITLPYEQNSFLLKFSAINSPHAHLLKYSYRLKGMSNSWLYSQHSFEDVNFAHLPFGTYRFQVRSSFDEMVWSPINELEIVITPPWWRSNLAYFIYVLIFSLIITIFLRERIRSIRALIEKNRHLRLKSTIFENTSESICVVDHQFHVIESNSAYNNTLEYGSNSTNGSRFNIFEINNNSAEITNKIKSDLNRLGSWRGELVVTTQLGRLLPIQLSIDTTSRNSNSAKREYVCTFSDITDRKKYEDELKQLSYYDSLTQLPNRTLFMEHLNIALKNYETKGLLFAIAYLDLDDFKKVNDFYGHTYGDELLVLVGNRLSDKFQSKILISRFGGDEFCILFNQRTKSKDFQLTLDTFLKSLHESFTTSFYIAEKSTKVRISPSIGVSIYPHHSNKLDLLFKYADIAMYSVKQLGGNNYTIFSDEMVTNIVPRVEVEVELIEAIKNAEIVPFLQPIVDSVTNDIIAFEVLARWIRPDGDIIRPDIFIPVAEKTGLIDDVFIILFTQVVTAWKEIEDSLQSTLSYISFNLSSNQIYSKALVDKIEVLAESFNITPGKILIEITESTFIADPIKAKLALNRLKKIGFNIALDDFGTGQSSLTHLKDFPVDKIKIDKSFVSVIQEDEDVAHIVESVILLAKKLQLGVIVEGVETELELNKINLLGGRYIQGYYYGKPEPIRQLICKHNGHE</sequence>
<evidence type="ECO:0000259" key="3">
    <source>
        <dbReference type="PROSITE" id="PS50887"/>
    </source>
</evidence>
<dbReference type="InterPro" id="IPR011123">
    <property type="entry name" value="Y_Y_Y"/>
</dbReference>
<dbReference type="InterPro" id="IPR000014">
    <property type="entry name" value="PAS"/>
</dbReference>
<dbReference type="SUPFAM" id="SSF55785">
    <property type="entry name" value="PYP-like sensor domain (PAS domain)"/>
    <property type="match status" value="1"/>
</dbReference>
<dbReference type="InterPro" id="IPR001633">
    <property type="entry name" value="EAL_dom"/>
</dbReference>
<dbReference type="PROSITE" id="PS50113">
    <property type="entry name" value="PAC"/>
    <property type="match status" value="1"/>
</dbReference>
<dbReference type="InterPro" id="IPR035919">
    <property type="entry name" value="EAL_sf"/>
</dbReference>
<comment type="caution">
    <text evidence="4">The sequence shown here is derived from an EMBL/GenBank/DDBJ whole genome shotgun (WGS) entry which is preliminary data.</text>
</comment>
<dbReference type="InterPro" id="IPR052155">
    <property type="entry name" value="Biofilm_reg_signaling"/>
</dbReference>
<dbReference type="SUPFAM" id="SSF55073">
    <property type="entry name" value="Nucleotide cyclase"/>
    <property type="match status" value="1"/>
</dbReference>
<dbReference type="Gene3D" id="2.60.40.10">
    <property type="entry name" value="Immunoglobulins"/>
    <property type="match status" value="1"/>
</dbReference>
<feature type="domain" description="GGDEF" evidence="3">
    <location>
        <begin position="964"/>
        <end position="1103"/>
    </location>
</feature>
<feature type="domain" description="EAL" evidence="2">
    <location>
        <begin position="1112"/>
        <end position="1367"/>
    </location>
</feature>
<dbReference type="CDD" id="cd01949">
    <property type="entry name" value="GGDEF"/>
    <property type="match status" value="1"/>
</dbReference>
<keyword evidence="5" id="KW-1185">Reference proteome</keyword>
<dbReference type="OrthoDB" id="9804951at2"/>
<dbReference type="Pfam" id="PF00563">
    <property type="entry name" value="EAL"/>
    <property type="match status" value="1"/>
</dbReference>
<dbReference type="SUPFAM" id="SSF50998">
    <property type="entry name" value="Quinoprotein alcohol dehydrogenase-like"/>
    <property type="match status" value="1"/>
</dbReference>
<dbReference type="PROSITE" id="PS50887">
    <property type="entry name" value="GGDEF"/>
    <property type="match status" value="1"/>
</dbReference>
<accession>A0A553JS05</accession>
<dbReference type="PROSITE" id="PS50883">
    <property type="entry name" value="EAL"/>
    <property type="match status" value="1"/>
</dbReference>
<organism evidence="4 5">
    <name type="scientific">Shewanella hanedai</name>
    <name type="common">Alteromonas hanedai</name>
    <dbReference type="NCBI Taxonomy" id="25"/>
    <lineage>
        <taxon>Bacteria</taxon>
        <taxon>Pseudomonadati</taxon>
        <taxon>Pseudomonadota</taxon>
        <taxon>Gammaproteobacteria</taxon>
        <taxon>Alteromonadales</taxon>
        <taxon>Shewanellaceae</taxon>
        <taxon>Shewanella</taxon>
    </lineage>
</organism>
<dbReference type="InterPro" id="IPR000700">
    <property type="entry name" value="PAS-assoc_C"/>
</dbReference>
<dbReference type="NCBIfam" id="TIGR00229">
    <property type="entry name" value="sensory_box"/>
    <property type="match status" value="1"/>
</dbReference>
<dbReference type="InterPro" id="IPR015943">
    <property type="entry name" value="WD40/YVTN_repeat-like_dom_sf"/>
</dbReference>
<name>A0A553JS05_SHEHA</name>